<name>A0A8D7AG22_MUSAM</name>
<evidence type="ECO:0000256" key="1">
    <source>
        <dbReference type="ARBA" id="ARBA00022737"/>
    </source>
</evidence>
<dbReference type="FunFam" id="1.25.40.10:FF:000227">
    <property type="entry name" value="Pentatricopeptide repeat-containing protein At3g13880"/>
    <property type="match status" value="1"/>
</dbReference>
<dbReference type="PANTHER" id="PTHR47926">
    <property type="entry name" value="PENTATRICOPEPTIDE REPEAT-CONTAINING PROTEIN"/>
    <property type="match status" value="1"/>
</dbReference>
<dbReference type="GO" id="GO:0008270">
    <property type="term" value="F:zinc ion binding"/>
    <property type="evidence" value="ECO:0007669"/>
    <property type="project" value="InterPro"/>
</dbReference>
<dbReference type="Pfam" id="PF14432">
    <property type="entry name" value="DYW_deaminase"/>
    <property type="match status" value="1"/>
</dbReference>
<evidence type="ECO:0000259" key="3">
    <source>
        <dbReference type="Pfam" id="PF14432"/>
    </source>
</evidence>
<sequence length="784" mass="87534">MASLPSLAISGTPHRLDADVRKLSPASVPFERVIIIIICLPTAPSSISLPLTRLSYQRSPPTADGSWEASVQPLDAREALALLREGTGVESAFYVPLLQQCVETRSLPDAQVIHAHIIKTGTHEEAFVSTSLVDVYMKCGAPHHARKLFDTLPRRNVVTWTALITGYVRNSEPENAILVFVRLLESGCYPTNYTLGAVLSACCARYSIELGRQVHGYMVKYGIESETSMGNSLCSLYSKCGSLESSVKAFRRIPNKNVISWTSIISACGDNGDTELGLTLFADMLSEDVEPNEYTLTSALSLCCMLQDLSLGKQIHSFCIKFGCESQLPVKNSIMYLYLKCEEINEARRLFNEMDTVSLITWNAMIAGHAQMMNLAKDDMAAHHSGFEALKVFQKLNRSGMKPDLYSFSSILTVCSGLLAIEQGEQIHAQTIKSGYLSDVVVSSALVNMYNKCGCIDDATKAFVEMSTRTLISWTSMLTGYSQHGRSKEAIQLFEDMRLVGVRPNQITFVGVLSACSHAGMVDEAEYYFNMMKNEYGIKPVMDHYACMVDMFVRQGRLEDAFAFVKKMNFEPNEIIWSILIAGCRSHGNVDLGFYAAERLLELKPKGIETYILLLNMYISAERWQDVSRVRKVMKNENIGSIRDRSWISIKDKVYFFRANDRSHRQSAEMYALLESLLQKATCLGYVPYKSVELSDKEDEENSVGSAAATHHSERLAIAFGLINTTEGTTIRVVKNITMCRDCHNSVKFFSILTKREIIVRDSKRLHRFTDGRCSCGDFGALLL</sequence>
<dbReference type="InterPro" id="IPR011990">
    <property type="entry name" value="TPR-like_helical_dom_sf"/>
</dbReference>
<proteinExistence type="predicted"/>
<dbReference type="InterPro" id="IPR046960">
    <property type="entry name" value="PPR_At4g14850-like_plant"/>
</dbReference>
<dbReference type="FunFam" id="1.25.40.10:FF:001093">
    <property type="entry name" value="Pentatricopeptide repeat-containing protein At2g34400"/>
    <property type="match status" value="1"/>
</dbReference>
<dbReference type="GO" id="GO:0003723">
    <property type="term" value="F:RNA binding"/>
    <property type="evidence" value="ECO:0007669"/>
    <property type="project" value="InterPro"/>
</dbReference>
<dbReference type="Pfam" id="PF13041">
    <property type="entry name" value="PPR_2"/>
    <property type="match status" value="3"/>
</dbReference>
<evidence type="ECO:0000313" key="4">
    <source>
        <dbReference type="EMBL" id="CAG1848943.1"/>
    </source>
</evidence>
<dbReference type="InterPro" id="IPR046848">
    <property type="entry name" value="E_motif"/>
</dbReference>
<dbReference type="FunFam" id="1.25.40.10:FF:000196">
    <property type="entry name" value="Pentatricopeptide repeat-containing protein At4g14850"/>
    <property type="match status" value="1"/>
</dbReference>
<evidence type="ECO:0000256" key="2">
    <source>
        <dbReference type="PROSITE-ProRule" id="PRU00708"/>
    </source>
</evidence>
<dbReference type="EMBL" id="HG996468">
    <property type="protein sequence ID" value="CAG1848943.1"/>
    <property type="molecule type" value="Genomic_DNA"/>
</dbReference>
<feature type="domain" description="DYW" evidence="3">
    <location>
        <begin position="685"/>
        <end position="779"/>
    </location>
</feature>
<protein>
    <submittedName>
        <fullName evidence="4">(wild Malaysian banana) hypothetical protein</fullName>
    </submittedName>
</protein>
<feature type="repeat" description="PPR" evidence="2">
    <location>
        <begin position="156"/>
        <end position="190"/>
    </location>
</feature>
<dbReference type="AlphaFoldDB" id="A0A8D7AG22"/>
<dbReference type="FunFam" id="1.25.40.10:FF:001967">
    <property type="entry name" value="Pentatricopeptide repeat-containing protein isoform A"/>
    <property type="match status" value="1"/>
</dbReference>
<feature type="repeat" description="PPR" evidence="2">
    <location>
        <begin position="257"/>
        <end position="291"/>
    </location>
</feature>
<keyword evidence="1" id="KW-0677">Repeat</keyword>
<reference evidence="4" key="1">
    <citation type="submission" date="2021-03" db="EMBL/GenBank/DDBJ databases">
        <authorList>
            <consortium name="Genoscope - CEA"/>
            <person name="William W."/>
        </authorList>
    </citation>
    <scope>NUCLEOTIDE SEQUENCE</scope>
    <source>
        <strain evidence="4">Doubled-haploid Pahang</strain>
    </source>
</reference>
<dbReference type="Pfam" id="PF01535">
    <property type="entry name" value="PPR"/>
    <property type="match status" value="3"/>
</dbReference>
<dbReference type="GO" id="GO:0009451">
    <property type="term" value="P:RNA modification"/>
    <property type="evidence" value="ECO:0007669"/>
    <property type="project" value="InterPro"/>
</dbReference>
<dbReference type="InterPro" id="IPR002885">
    <property type="entry name" value="PPR_rpt"/>
</dbReference>
<dbReference type="InterPro" id="IPR032867">
    <property type="entry name" value="DYW_dom"/>
</dbReference>
<dbReference type="PANTHER" id="PTHR47926:SF480">
    <property type="entry name" value="TETRATRICOPEPTIDE REPEAT-LIKE SUPERFAMILY PROTEIN ISOFORM 1"/>
    <property type="match status" value="1"/>
</dbReference>
<dbReference type="Pfam" id="PF20431">
    <property type="entry name" value="E_motif"/>
    <property type="match status" value="1"/>
</dbReference>
<organism evidence="4">
    <name type="scientific">Musa acuminata subsp. malaccensis</name>
    <name type="common">Wild banana</name>
    <name type="synonym">Musa malaccensis</name>
    <dbReference type="NCBI Taxonomy" id="214687"/>
    <lineage>
        <taxon>Eukaryota</taxon>
        <taxon>Viridiplantae</taxon>
        <taxon>Streptophyta</taxon>
        <taxon>Embryophyta</taxon>
        <taxon>Tracheophyta</taxon>
        <taxon>Spermatophyta</taxon>
        <taxon>Magnoliopsida</taxon>
        <taxon>Liliopsida</taxon>
        <taxon>Zingiberales</taxon>
        <taxon>Musaceae</taxon>
        <taxon>Musa</taxon>
    </lineage>
</organism>
<dbReference type="PROSITE" id="PS51375">
    <property type="entry name" value="PPR"/>
    <property type="match status" value="3"/>
</dbReference>
<dbReference type="NCBIfam" id="TIGR00756">
    <property type="entry name" value="PPR"/>
    <property type="match status" value="4"/>
</dbReference>
<accession>A0A8D7AG22</accession>
<feature type="repeat" description="PPR" evidence="2">
    <location>
        <begin position="470"/>
        <end position="504"/>
    </location>
</feature>
<dbReference type="Gene3D" id="1.25.40.10">
    <property type="entry name" value="Tetratricopeptide repeat domain"/>
    <property type="match status" value="4"/>
</dbReference>
<gene>
    <name evidence="4" type="ORF">GSMUA_205290.1</name>
</gene>